<dbReference type="InterPro" id="IPR028082">
    <property type="entry name" value="Peripla_BP_I"/>
</dbReference>
<evidence type="ECO:0000259" key="4">
    <source>
        <dbReference type="Pfam" id="PF13458"/>
    </source>
</evidence>
<dbReference type="PROSITE" id="PS51257">
    <property type="entry name" value="PROKAR_LIPOPROTEIN"/>
    <property type="match status" value="1"/>
</dbReference>
<feature type="domain" description="Leucine-binding protein" evidence="4">
    <location>
        <begin position="54"/>
        <end position="416"/>
    </location>
</feature>
<keyword evidence="6" id="KW-1185">Reference proteome</keyword>
<dbReference type="RefSeq" id="WP_184749857.1">
    <property type="nucleotide sequence ID" value="NZ_BAAAJR010000003.1"/>
</dbReference>
<name>A0A7X0KTZ2_9MICO</name>
<dbReference type="Proteomes" id="UP000537775">
    <property type="component" value="Unassembled WGS sequence"/>
</dbReference>
<dbReference type="InterPro" id="IPR028081">
    <property type="entry name" value="Leu-bd"/>
</dbReference>
<dbReference type="SUPFAM" id="SSF53822">
    <property type="entry name" value="Periplasmic binding protein-like I"/>
    <property type="match status" value="1"/>
</dbReference>
<evidence type="ECO:0000256" key="1">
    <source>
        <dbReference type="ARBA" id="ARBA00010062"/>
    </source>
</evidence>
<dbReference type="Pfam" id="PF13458">
    <property type="entry name" value="Peripla_BP_6"/>
    <property type="match status" value="1"/>
</dbReference>
<evidence type="ECO:0000313" key="5">
    <source>
        <dbReference type="EMBL" id="MBB6390630.1"/>
    </source>
</evidence>
<dbReference type="EMBL" id="JACHML010000001">
    <property type="protein sequence ID" value="MBB6390630.1"/>
    <property type="molecule type" value="Genomic_DNA"/>
</dbReference>
<evidence type="ECO:0000256" key="2">
    <source>
        <dbReference type="ARBA" id="ARBA00022729"/>
    </source>
</evidence>
<comment type="similarity">
    <text evidence="1">Belongs to the leucine-binding protein family.</text>
</comment>
<evidence type="ECO:0000313" key="6">
    <source>
        <dbReference type="Proteomes" id="UP000537775"/>
    </source>
</evidence>
<gene>
    <name evidence="5" type="ORF">HD594_000943</name>
</gene>
<dbReference type="PANTHER" id="PTHR47235:SF1">
    <property type="entry name" value="BLR6548 PROTEIN"/>
    <property type="match status" value="1"/>
</dbReference>
<protein>
    <submittedName>
        <fullName evidence="5">ABC-type branched-subunit amino acid transport system substrate-binding protein</fullName>
    </submittedName>
</protein>
<dbReference type="PANTHER" id="PTHR47235">
    <property type="entry name" value="BLR6548 PROTEIN"/>
    <property type="match status" value="1"/>
</dbReference>
<dbReference type="AlphaFoldDB" id="A0A7X0KTZ2"/>
<reference evidence="5 6" key="1">
    <citation type="submission" date="2020-08" db="EMBL/GenBank/DDBJ databases">
        <title>Sequencing the genomes of 1000 actinobacteria strains.</title>
        <authorList>
            <person name="Klenk H.-P."/>
        </authorList>
    </citation>
    <scope>NUCLEOTIDE SEQUENCE [LARGE SCALE GENOMIC DNA]</scope>
    <source>
        <strain evidence="5 6">DSM 12511</strain>
    </source>
</reference>
<evidence type="ECO:0000256" key="3">
    <source>
        <dbReference type="SAM" id="SignalP"/>
    </source>
</evidence>
<feature type="signal peptide" evidence="3">
    <location>
        <begin position="1"/>
        <end position="25"/>
    </location>
</feature>
<comment type="caution">
    <text evidence="5">The sequence shown here is derived from an EMBL/GenBank/DDBJ whole genome shotgun (WGS) entry which is preliminary data.</text>
</comment>
<sequence length="427" mass="44776">MITTARGRRVLGVAAAIGIAAVALAGCARGGDSGSTDGETAASPGITDDSLLFGISTPLTGATAGPGNCTADGALAYFGMRNAEGGIEFGDGKTRTIEIKTYDDEYNPEKAAANFQQMVADDVFAAGIGLGTPTNRAWREAAIEEGMPQVLIMTGDKIFSTREESPWQLGLVPTYPQEGAAFGEALVASGEEYTVAALYQNDDYGKGYWEGFQEAVAGSDNITIVKELSYEPGPAGNTPNYLEPQITELAATNADVLFHAVSVVPRAIEDLTKADAIGWNPVIFLPSNTASPGGVLTPAGVDADTYPGVYAAGFAQAAAAPPFAETESGMEYFDAIAEYAEGPDQDGKSFPHCLWSWIGAQILEEAFTNMTEPTRESFYEALTSIDSLDLEFAFGPINTTTDGLPAIQTVVLQKFNGAGYANVEVVE</sequence>
<dbReference type="Gene3D" id="3.40.50.2300">
    <property type="match status" value="2"/>
</dbReference>
<feature type="chain" id="PRO_5039591974" evidence="3">
    <location>
        <begin position="26"/>
        <end position="427"/>
    </location>
</feature>
<proteinExistence type="inferred from homology"/>
<organism evidence="5 6">
    <name type="scientific">Microbacterium thalassium</name>
    <dbReference type="NCBI Taxonomy" id="362649"/>
    <lineage>
        <taxon>Bacteria</taxon>
        <taxon>Bacillati</taxon>
        <taxon>Actinomycetota</taxon>
        <taxon>Actinomycetes</taxon>
        <taxon>Micrococcales</taxon>
        <taxon>Microbacteriaceae</taxon>
        <taxon>Microbacterium</taxon>
    </lineage>
</organism>
<keyword evidence="2 3" id="KW-0732">Signal</keyword>
<accession>A0A7X0KTZ2</accession>